<keyword evidence="1" id="KW-0732">Signal</keyword>
<dbReference type="EMBL" id="CADEBC010000473">
    <property type="protein sequence ID" value="CAB3231674.1"/>
    <property type="molecule type" value="Genomic_DNA"/>
</dbReference>
<reference evidence="2 3" key="1">
    <citation type="submission" date="2020-04" db="EMBL/GenBank/DDBJ databases">
        <authorList>
            <person name="Wallbank WR R."/>
            <person name="Pardo Diaz C."/>
            <person name="Kozak K."/>
            <person name="Martin S."/>
            <person name="Jiggins C."/>
            <person name="Moest M."/>
            <person name="Warren A I."/>
            <person name="Byers J.R.P. K."/>
            <person name="Montejo-Kovacevich G."/>
            <person name="Yen C E."/>
        </authorList>
    </citation>
    <scope>NUCLEOTIDE SEQUENCE [LARGE SCALE GENOMIC DNA]</scope>
</reference>
<feature type="chain" id="PRO_5035892157" evidence="1">
    <location>
        <begin position="20"/>
        <end position="80"/>
    </location>
</feature>
<evidence type="ECO:0000256" key="1">
    <source>
        <dbReference type="SAM" id="SignalP"/>
    </source>
</evidence>
<feature type="signal peptide" evidence="1">
    <location>
        <begin position="1"/>
        <end position="19"/>
    </location>
</feature>
<dbReference type="AlphaFoldDB" id="A0A8S0ZEU2"/>
<dbReference type="OrthoDB" id="7443627at2759"/>
<proteinExistence type="predicted"/>
<name>A0A8S0ZEU2_ARCPL</name>
<evidence type="ECO:0000313" key="2">
    <source>
        <dbReference type="EMBL" id="CAB3231674.1"/>
    </source>
</evidence>
<keyword evidence="3" id="KW-1185">Reference proteome</keyword>
<gene>
    <name evidence="2" type="ORF">APLA_LOCUS4539</name>
</gene>
<comment type="caution">
    <text evidence="2">The sequence shown here is derived from an EMBL/GenBank/DDBJ whole genome shotgun (WGS) entry which is preliminary data.</text>
</comment>
<accession>A0A8S0ZEU2</accession>
<evidence type="ECO:0000313" key="3">
    <source>
        <dbReference type="Proteomes" id="UP000494106"/>
    </source>
</evidence>
<sequence length="80" mass="9000">MDYRLSAFFCVILIVIVAAIPYEKVKVDREKRDVIDSMKNAWTEVVKTLTDAGDAVVHVFKPTERSTLDKLADSVKGLTQ</sequence>
<organism evidence="2 3">
    <name type="scientific">Arctia plantaginis</name>
    <name type="common">Wood tiger moth</name>
    <name type="synonym">Phalaena plantaginis</name>
    <dbReference type="NCBI Taxonomy" id="874455"/>
    <lineage>
        <taxon>Eukaryota</taxon>
        <taxon>Metazoa</taxon>
        <taxon>Ecdysozoa</taxon>
        <taxon>Arthropoda</taxon>
        <taxon>Hexapoda</taxon>
        <taxon>Insecta</taxon>
        <taxon>Pterygota</taxon>
        <taxon>Neoptera</taxon>
        <taxon>Endopterygota</taxon>
        <taxon>Lepidoptera</taxon>
        <taxon>Glossata</taxon>
        <taxon>Ditrysia</taxon>
        <taxon>Noctuoidea</taxon>
        <taxon>Erebidae</taxon>
        <taxon>Arctiinae</taxon>
        <taxon>Arctia</taxon>
    </lineage>
</organism>
<dbReference type="Proteomes" id="UP000494106">
    <property type="component" value="Unassembled WGS sequence"/>
</dbReference>
<protein>
    <submittedName>
        <fullName evidence="2">Uncharacterized protein</fullName>
    </submittedName>
</protein>